<sequence>MHEKRYGDRPAVGRSVRAPYYGTVDATPLFADTVHRTGNDALCKELYPHVKAAIEWTLDELDDNGYLFYRSHDHPLGLEHLGGKDSTEALLARTERLRRVRSRSPKYKGTFTARSNSSHRW</sequence>
<proteinExistence type="predicted"/>
<dbReference type="GO" id="GO:0005975">
    <property type="term" value="P:carbohydrate metabolic process"/>
    <property type="evidence" value="ECO:0007669"/>
    <property type="project" value="InterPro"/>
</dbReference>
<dbReference type="Gene3D" id="1.50.10.10">
    <property type="match status" value="1"/>
</dbReference>
<organism evidence="2 3">
    <name type="scientific">Haladaptatus pallidirubidus</name>
    <dbReference type="NCBI Taxonomy" id="1008152"/>
    <lineage>
        <taxon>Archaea</taxon>
        <taxon>Methanobacteriati</taxon>
        <taxon>Methanobacteriota</taxon>
        <taxon>Stenosarchaea group</taxon>
        <taxon>Halobacteria</taxon>
        <taxon>Halobacteriales</taxon>
        <taxon>Haladaptataceae</taxon>
        <taxon>Haladaptatus</taxon>
    </lineage>
</organism>
<evidence type="ECO:0000313" key="2">
    <source>
        <dbReference type="EMBL" id="GAA5053437.1"/>
    </source>
</evidence>
<accession>A0AAV3UJF1</accession>
<evidence type="ECO:0000313" key="3">
    <source>
        <dbReference type="Proteomes" id="UP001501729"/>
    </source>
</evidence>
<dbReference type="InterPro" id="IPR012341">
    <property type="entry name" value="6hp_glycosidase-like_sf"/>
</dbReference>
<keyword evidence="3" id="KW-1185">Reference proteome</keyword>
<gene>
    <name evidence="2" type="ORF">GCM10025751_30710</name>
</gene>
<comment type="caution">
    <text evidence="2">The sequence shown here is derived from an EMBL/GenBank/DDBJ whole genome shotgun (WGS) entry which is preliminary data.</text>
</comment>
<dbReference type="AlphaFoldDB" id="A0AAV3UJF1"/>
<feature type="region of interest" description="Disordered" evidence="1">
    <location>
        <begin position="101"/>
        <end position="121"/>
    </location>
</feature>
<dbReference type="InterPro" id="IPR008928">
    <property type="entry name" value="6-hairpin_glycosidase_sf"/>
</dbReference>
<name>A0AAV3UJF1_9EURY</name>
<dbReference type="EMBL" id="BAABKX010000013">
    <property type="protein sequence ID" value="GAA5053437.1"/>
    <property type="molecule type" value="Genomic_DNA"/>
</dbReference>
<dbReference type="GeneID" id="68616875"/>
<reference evidence="2 3" key="1">
    <citation type="journal article" date="2019" name="Int. J. Syst. Evol. Microbiol.">
        <title>The Global Catalogue of Microorganisms (GCM) 10K type strain sequencing project: providing services to taxonomists for standard genome sequencing and annotation.</title>
        <authorList>
            <consortium name="The Broad Institute Genomics Platform"/>
            <consortium name="The Broad Institute Genome Sequencing Center for Infectious Disease"/>
            <person name="Wu L."/>
            <person name="Ma J."/>
        </authorList>
    </citation>
    <scope>NUCLEOTIDE SEQUENCE [LARGE SCALE GENOMIC DNA]</scope>
    <source>
        <strain evidence="2 3">JCM 17504</strain>
    </source>
</reference>
<dbReference type="RefSeq" id="WP_227778138.1">
    <property type="nucleotide sequence ID" value="NZ_BAABKX010000013.1"/>
</dbReference>
<dbReference type="SUPFAM" id="SSF48208">
    <property type="entry name" value="Six-hairpin glycosidases"/>
    <property type="match status" value="1"/>
</dbReference>
<evidence type="ECO:0000256" key="1">
    <source>
        <dbReference type="SAM" id="MobiDB-lite"/>
    </source>
</evidence>
<dbReference type="Proteomes" id="UP001501729">
    <property type="component" value="Unassembled WGS sequence"/>
</dbReference>
<protein>
    <submittedName>
        <fullName evidence="2">Uncharacterized protein</fullName>
    </submittedName>
</protein>
<feature type="compositionally biased region" description="Polar residues" evidence="1">
    <location>
        <begin position="112"/>
        <end position="121"/>
    </location>
</feature>